<comment type="caution">
    <text evidence="1">The sequence shown here is derived from an EMBL/GenBank/DDBJ whole genome shotgun (WGS) entry which is preliminary data.</text>
</comment>
<organism evidence="1 2">
    <name type="scientific">Aquibium pacificus</name>
    <dbReference type="NCBI Taxonomy" id="3153579"/>
    <lineage>
        <taxon>Bacteria</taxon>
        <taxon>Pseudomonadati</taxon>
        <taxon>Pseudomonadota</taxon>
        <taxon>Alphaproteobacteria</taxon>
        <taxon>Hyphomicrobiales</taxon>
        <taxon>Phyllobacteriaceae</taxon>
        <taxon>Aquibium</taxon>
    </lineage>
</organism>
<evidence type="ECO:0000313" key="2">
    <source>
        <dbReference type="Proteomes" id="UP001556692"/>
    </source>
</evidence>
<dbReference type="EMBL" id="JBDPGJ010000005">
    <property type="protein sequence ID" value="MEX0408464.1"/>
    <property type="molecule type" value="Genomic_DNA"/>
</dbReference>
<gene>
    <name evidence="1" type="ORF">ABGN05_22650</name>
</gene>
<evidence type="ECO:0008006" key="3">
    <source>
        <dbReference type="Google" id="ProtNLM"/>
    </source>
</evidence>
<protein>
    <recommendedName>
        <fullName evidence="3">RiboL-PSP-HEPN domain-containing protein</fullName>
    </recommendedName>
</protein>
<dbReference type="Proteomes" id="UP001556692">
    <property type="component" value="Unassembled WGS sequence"/>
</dbReference>
<proteinExistence type="predicted"/>
<sequence>MRSTTVTRDFHIKLGRHPNLEKHLGNLEQEFAGRSELGLLHAALIVLIRREVCLEIALTEFLSMWSRIAENLCKELDLRWLVSACDTFADHAQDEASRSRALLASAVANTVKLYETERRAINAPHLAREGAERMYASPQVVLFDGVTRYGVVRGDMIRNLLGRIDRLNADCSDSVQRLTVEVINRVLVNDTVFRRFAALHTNEATRWDIIRRT</sequence>
<keyword evidence="2" id="KW-1185">Reference proteome</keyword>
<accession>A0ABV3SNU7</accession>
<evidence type="ECO:0000313" key="1">
    <source>
        <dbReference type="EMBL" id="MEX0408464.1"/>
    </source>
</evidence>
<reference evidence="1 2" key="1">
    <citation type="submission" date="2024-05" db="EMBL/GenBank/DDBJ databases">
        <authorList>
            <person name="Jiang F."/>
        </authorList>
    </citation>
    <scope>NUCLEOTIDE SEQUENCE [LARGE SCALE GENOMIC DNA]</scope>
    <source>
        <strain evidence="1 2">LZ166</strain>
    </source>
</reference>
<name>A0ABV3SNU7_9HYPH</name>